<evidence type="ECO:0000256" key="2">
    <source>
        <dbReference type="ARBA" id="ARBA00023015"/>
    </source>
</evidence>
<accession>A0ABX1GGH0</accession>
<proteinExistence type="inferred from homology"/>
<dbReference type="InterPro" id="IPR058163">
    <property type="entry name" value="LysR-type_TF_proteobact-type"/>
</dbReference>
<reference evidence="6 7" key="1">
    <citation type="submission" date="2020-04" db="EMBL/GenBank/DDBJ databases">
        <authorList>
            <person name="Yoon J."/>
        </authorList>
    </citation>
    <scope>NUCLEOTIDE SEQUENCE [LARGE SCALE GENOMIC DNA]</scope>
    <source>
        <strain evidence="6 7">KMU-166</strain>
    </source>
</reference>
<dbReference type="EMBL" id="JAAWWK010000004">
    <property type="protein sequence ID" value="NKI18056.1"/>
    <property type="molecule type" value="Genomic_DNA"/>
</dbReference>
<dbReference type="InterPro" id="IPR036390">
    <property type="entry name" value="WH_DNA-bd_sf"/>
</dbReference>
<dbReference type="PANTHER" id="PTHR30537">
    <property type="entry name" value="HTH-TYPE TRANSCRIPTIONAL REGULATOR"/>
    <property type="match status" value="1"/>
</dbReference>
<dbReference type="InterPro" id="IPR000847">
    <property type="entry name" value="LysR_HTH_N"/>
</dbReference>
<evidence type="ECO:0000259" key="5">
    <source>
        <dbReference type="PROSITE" id="PS50931"/>
    </source>
</evidence>
<keyword evidence="7" id="KW-1185">Reference proteome</keyword>
<evidence type="ECO:0000313" key="6">
    <source>
        <dbReference type="EMBL" id="NKI18056.1"/>
    </source>
</evidence>
<dbReference type="Gene3D" id="1.10.10.10">
    <property type="entry name" value="Winged helix-like DNA-binding domain superfamily/Winged helix DNA-binding domain"/>
    <property type="match status" value="1"/>
</dbReference>
<dbReference type="SUPFAM" id="SSF53850">
    <property type="entry name" value="Periplasmic binding protein-like II"/>
    <property type="match status" value="1"/>
</dbReference>
<comment type="caution">
    <text evidence="6">The sequence shown here is derived from an EMBL/GenBank/DDBJ whole genome shotgun (WGS) entry which is preliminary data.</text>
</comment>
<dbReference type="InterPro" id="IPR005119">
    <property type="entry name" value="LysR_subst-bd"/>
</dbReference>
<dbReference type="RefSeq" id="WP_168450589.1">
    <property type="nucleotide sequence ID" value="NZ_JAAWWK010000004.1"/>
</dbReference>
<dbReference type="Pfam" id="PF03466">
    <property type="entry name" value="LysR_substrate"/>
    <property type="match status" value="1"/>
</dbReference>
<keyword evidence="3" id="KW-0238">DNA-binding</keyword>
<feature type="domain" description="HTH lysR-type" evidence="5">
    <location>
        <begin position="1"/>
        <end position="59"/>
    </location>
</feature>
<dbReference type="PANTHER" id="PTHR30537:SF5">
    <property type="entry name" value="HTH-TYPE TRANSCRIPTIONAL ACTIVATOR TTDR-RELATED"/>
    <property type="match status" value="1"/>
</dbReference>
<evidence type="ECO:0000256" key="1">
    <source>
        <dbReference type="ARBA" id="ARBA00009437"/>
    </source>
</evidence>
<dbReference type="InterPro" id="IPR036388">
    <property type="entry name" value="WH-like_DNA-bd_sf"/>
</dbReference>
<evidence type="ECO:0000256" key="4">
    <source>
        <dbReference type="ARBA" id="ARBA00023163"/>
    </source>
</evidence>
<dbReference type="SUPFAM" id="SSF46785">
    <property type="entry name" value="Winged helix' DNA-binding domain"/>
    <property type="match status" value="1"/>
</dbReference>
<keyword evidence="4" id="KW-0804">Transcription</keyword>
<gene>
    <name evidence="6" type="ORF">HCU74_11640</name>
</gene>
<dbReference type="PROSITE" id="PS50931">
    <property type="entry name" value="HTH_LYSR"/>
    <property type="match status" value="1"/>
</dbReference>
<organism evidence="6 7">
    <name type="scientific">Spongiibacter thalassae</name>
    <dbReference type="NCBI Taxonomy" id="2721624"/>
    <lineage>
        <taxon>Bacteria</taxon>
        <taxon>Pseudomonadati</taxon>
        <taxon>Pseudomonadota</taxon>
        <taxon>Gammaproteobacteria</taxon>
        <taxon>Cellvibrionales</taxon>
        <taxon>Spongiibacteraceae</taxon>
        <taxon>Spongiibacter</taxon>
    </lineage>
</organism>
<name>A0ABX1GGH0_9GAMM</name>
<dbReference type="Pfam" id="PF00126">
    <property type="entry name" value="HTH_1"/>
    <property type="match status" value="1"/>
</dbReference>
<evidence type="ECO:0000313" key="7">
    <source>
        <dbReference type="Proteomes" id="UP000765845"/>
    </source>
</evidence>
<sequence length="302" mass="33997">MSRWTEVEVFVQVVESGSFSSAAQRLGMSKSHASRQLSRLEGRLGVQLLKRSTRSLSLTESGRAYFQRCKNILQLLDDSDQELMAQGISPRGTLRVSVAGAFGERYVAPVAAEFLRRYPELSLDIDFSSRNVDLVEEGFDLAIRAGTLRDSSLIARRIAERRLIVCASRDYFDEFGRPDSIADLRHHTCLVGSVPTWRLREDGQHRELKIAGRWRSNNGHALLAAARRGLGLVQLPEFYVYEDIKAGRLQPVLDHCQPTDTAVWAVYPGNRHVSAKVRLFTEFLVAEFRQVDYLSQGDEAGL</sequence>
<evidence type="ECO:0000256" key="3">
    <source>
        <dbReference type="ARBA" id="ARBA00023125"/>
    </source>
</evidence>
<comment type="similarity">
    <text evidence="1">Belongs to the LysR transcriptional regulatory family.</text>
</comment>
<keyword evidence="2" id="KW-0805">Transcription regulation</keyword>
<dbReference type="Proteomes" id="UP000765845">
    <property type="component" value="Unassembled WGS sequence"/>
</dbReference>
<dbReference type="Gene3D" id="3.40.190.290">
    <property type="match status" value="1"/>
</dbReference>
<protein>
    <submittedName>
        <fullName evidence="6">LysR family transcriptional regulator</fullName>
    </submittedName>
</protein>